<protein>
    <recommendedName>
        <fullName evidence="5">PAS domain-containing protein</fullName>
    </recommendedName>
</protein>
<evidence type="ECO:0000313" key="3">
    <source>
        <dbReference type="EMBL" id="SEM65815.1"/>
    </source>
</evidence>
<evidence type="ECO:0000256" key="1">
    <source>
        <dbReference type="SAM" id="MobiDB-lite"/>
    </source>
</evidence>
<keyword evidence="2" id="KW-1133">Transmembrane helix</keyword>
<keyword evidence="2" id="KW-0472">Membrane</keyword>
<dbReference type="Gene3D" id="3.30.450.20">
    <property type="entry name" value="PAS domain"/>
    <property type="match status" value="1"/>
</dbReference>
<organism evidence="3 4">
    <name type="scientific">Stigmatella aurantiaca</name>
    <dbReference type="NCBI Taxonomy" id="41"/>
    <lineage>
        <taxon>Bacteria</taxon>
        <taxon>Pseudomonadati</taxon>
        <taxon>Myxococcota</taxon>
        <taxon>Myxococcia</taxon>
        <taxon>Myxococcales</taxon>
        <taxon>Cystobacterineae</taxon>
        <taxon>Archangiaceae</taxon>
        <taxon>Stigmatella</taxon>
    </lineage>
</organism>
<keyword evidence="4" id="KW-1185">Reference proteome</keyword>
<dbReference type="EMBL" id="FOAP01000020">
    <property type="protein sequence ID" value="SEM65815.1"/>
    <property type="molecule type" value="Genomic_DNA"/>
</dbReference>
<dbReference type="AlphaFoldDB" id="A0A1H8A4Z7"/>
<name>A0A1H8A4Z7_STIAU</name>
<keyword evidence="2" id="KW-0812">Transmembrane</keyword>
<gene>
    <name evidence="3" type="ORF">SAMN05444354_120115</name>
</gene>
<accession>A0A1H8A4Z7</accession>
<proteinExistence type="predicted"/>
<feature type="compositionally biased region" description="Basic and acidic residues" evidence="1">
    <location>
        <begin position="103"/>
        <end position="119"/>
    </location>
</feature>
<sequence>MSEHSEAPSSARWSLGPRFLAKIRAALRNGFGSYTTSMALLAVACFFARQMLFPVEQGMTQLKRLFKVEQEPSSSAQRPAMPAAIIGKHLTWTVCQAESWEEAKALKEDPGSSPEKSRIQEGGTVPDQTYSLFMAHLHEEANIKPGDKRFSTLQALTTPEEQRRWSRPVEPFPRAFEDKGRESSTLRIPSPLVSFSDSSGQQPSFHASLWRSLSIEALHPMLNKPAIELPSDRPSHVDLSLDVPVFKNFYFISMDGALRSLVPLRTPLVAHHAFTESNAFQQTLLPTTEQPCVSRDHPKERYHSRPHIDLNGNGIVTTLCYRVSDRHGRLGAFCTDISLPPRLIQQSLREQRLFKTTLVRVKEPSTKEDLPELTVCGQPGFPCPGRAFEVSSDSERREARAAALQWWREFSGHPSYSGASDLTVTSGGHFAAAIHHSGLGNADRYEIAFFKPAPRGIKDWVSFVAVVACLLGITALTFRCFFLKDQRRDSALIRGLPVGVVRFTEDGRIIAANDRAEELLRRPIPKFGVHDTSSWLPTAPSEHLQLADLVCDGKVYFRRGSTFVSGPLEKLRTQRREGTTGEYWARLDVTDGAAKVSWFRIIGSPILRPRGKGHVFCMFERADEQTRILLEKARRAENARKAAEHP</sequence>
<feature type="region of interest" description="Disordered" evidence="1">
    <location>
        <begin position="103"/>
        <end position="124"/>
    </location>
</feature>
<dbReference type="Proteomes" id="UP000182719">
    <property type="component" value="Unassembled WGS sequence"/>
</dbReference>
<reference evidence="4" key="1">
    <citation type="submission" date="2016-10" db="EMBL/GenBank/DDBJ databases">
        <authorList>
            <person name="Varghese N."/>
            <person name="Submissions S."/>
        </authorList>
    </citation>
    <scope>NUCLEOTIDE SEQUENCE [LARGE SCALE GENOMIC DNA]</scope>
    <source>
        <strain evidence="4">DSM 17044</strain>
    </source>
</reference>
<evidence type="ECO:0008006" key="5">
    <source>
        <dbReference type="Google" id="ProtNLM"/>
    </source>
</evidence>
<evidence type="ECO:0000313" key="4">
    <source>
        <dbReference type="Proteomes" id="UP000182719"/>
    </source>
</evidence>
<feature type="transmembrane region" description="Helical" evidence="2">
    <location>
        <begin position="460"/>
        <end position="482"/>
    </location>
</feature>
<evidence type="ECO:0000256" key="2">
    <source>
        <dbReference type="SAM" id="Phobius"/>
    </source>
</evidence>